<comment type="pathway">
    <text evidence="5">Carbohydrate biosynthesis; dTDP-L-rhamnose biosynthesis.</text>
</comment>
<dbReference type="EMBL" id="AP017313">
    <property type="protein sequence ID" value="BAU55388.1"/>
    <property type="molecule type" value="Genomic_DNA"/>
</dbReference>
<dbReference type="GO" id="GO:0005829">
    <property type="term" value="C:cytosol"/>
    <property type="evidence" value="ECO:0007669"/>
    <property type="project" value="TreeGrafter"/>
</dbReference>
<gene>
    <name evidence="6" type="primary">rfbC</name>
    <name evidence="6" type="ORF">MgSA37_03572</name>
</gene>
<evidence type="ECO:0000256" key="4">
    <source>
        <dbReference type="ARBA" id="ARBA00019595"/>
    </source>
</evidence>
<evidence type="ECO:0000256" key="2">
    <source>
        <dbReference type="ARBA" id="ARBA00001997"/>
    </source>
</evidence>
<comment type="function">
    <text evidence="2 5">Catalyzes the epimerization of the C3' and C5'positions of dTDP-6-deoxy-D-xylo-4-hexulose, forming dTDP-6-deoxy-L-lyxo-4-hexulose.</text>
</comment>
<dbReference type="Proteomes" id="UP000218263">
    <property type="component" value="Chromosome"/>
</dbReference>
<evidence type="ECO:0000256" key="1">
    <source>
        <dbReference type="ARBA" id="ARBA00001298"/>
    </source>
</evidence>
<protein>
    <recommendedName>
        <fullName evidence="4 5">dTDP-4-dehydrorhamnose 3,5-epimerase</fullName>
        <ecNumber evidence="3 5">5.1.3.13</ecNumber>
    </recommendedName>
    <alternativeName>
        <fullName evidence="5">Thymidine diphospho-4-keto-rhamnose 3,5-epimerase</fullName>
    </alternativeName>
</protein>
<sequence>MTFIPIALEGCFIIEPRIFNDGRGYFFESYNAKTFNEGVGAEIVFVQDNQSFSTRGVLRGLHFQKGEYAQSKLVRVTRGAVLDIAIDLRKKSATFGQTFSIELSEQNNRQLFIPRGFGHGFIVLSDEAVFQYKCDNYYHKASEGGVHYADPDLDINWGMPFNELLVSDKDKELPFLKDAPDFGF</sequence>
<dbReference type="Pfam" id="PF00908">
    <property type="entry name" value="dTDP_sugar_isom"/>
    <property type="match status" value="1"/>
</dbReference>
<reference evidence="6 7" key="1">
    <citation type="submission" date="2015-12" db="EMBL/GenBank/DDBJ databases">
        <title>Genome sequence of Mucilaginibacter gotjawali.</title>
        <authorList>
            <person name="Lee J.S."/>
            <person name="Lee K.C."/>
            <person name="Kim K.K."/>
            <person name="Lee B.W."/>
        </authorList>
    </citation>
    <scope>NUCLEOTIDE SEQUENCE [LARGE SCALE GENOMIC DNA]</scope>
    <source>
        <strain evidence="6 7">SA3-7</strain>
    </source>
</reference>
<comment type="subunit">
    <text evidence="5">Homodimer.</text>
</comment>
<evidence type="ECO:0000256" key="5">
    <source>
        <dbReference type="RuleBase" id="RU364069"/>
    </source>
</evidence>
<dbReference type="Gene3D" id="2.60.120.10">
    <property type="entry name" value="Jelly Rolls"/>
    <property type="match status" value="1"/>
</dbReference>
<dbReference type="GO" id="GO:0000271">
    <property type="term" value="P:polysaccharide biosynthetic process"/>
    <property type="evidence" value="ECO:0007669"/>
    <property type="project" value="TreeGrafter"/>
</dbReference>
<dbReference type="EC" id="5.1.3.13" evidence="3 5"/>
<comment type="similarity">
    <text evidence="5">Belongs to the dTDP-4-dehydrorhamnose 3,5-epimerase family.</text>
</comment>
<dbReference type="InterPro" id="IPR014710">
    <property type="entry name" value="RmlC-like_jellyroll"/>
</dbReference>
<comment type="catalytic activity">
    <reaction evidence="1 5">
        <text>dTDP-4-dehydro-6-deoxy-alpha-D-glucose = dTDP-4-dehydro-beta-L-rhamnose</text>
        <dbReference type="Rhea" id="RHEA:16969"/>
        <dbReference type="ChEBI" id="CHEBI:57649"/>
        <dbReference type="ChEBI" id="CHEBI:62830"/>
        <dbReference type="EC" id="5.1.3.13"/>
    </reaction>
</comment>
<dbReference type="InterPro" id="IPR011051">
    <property type="entry name" value="RmlC_Cupin_sf"/>
</dbReference>
<evidence type="ECO:0000256" key="3">
    <source>
        <dbReference type="ARBA" id="ARBA00012098"/>
    </source>
</evidence>
<dbReference type="PANTHER" id="PTHR21047">
    <property type="entry name" value="DTDP-6-DEOXY-D-GLUCOSE-3,5 EPIMERASE"/>
    <property type="match status" value="1"/>
</dbReference>
<evidence type="ECO:0000313" key="6">
    <source>
        <dbReference type="EMBL" id="BAU55388.1"/>
    </source>
</evidence>
<keyword evidence="5 6" id="KW-0413">Isomerase</keyword>
<dbReference type="PANTHER" id="PTHR21047:SF2">
    <property type="entry name" value="THYMIDINE DIPHOSPHO-4-KETO-RHAMNOSE 3,5-EPIMERASE"/>
    <property type="match status" value="1"/>
</dbReference>
<evidence type="ECO:0000313" key="7">
    <source>
        <dbReference type="Proteomes" id="UP000218263"/>
    </source>
</evidence>
<dbReference type="OrthoDB" id="9800680at2"/>
<dbReference type="GO" id="GO:0019305">
    <property type="term" value="P:dTDP-rhamnose biosynthetic process"/>
    <property type="evidence" value="ECO:0007669"/>
    <property type="project" value="UniProtKB-UniRule"/>
</dbReference>
<dbReference type="NCBIfam" id="TIGR01221">
    <property type="entry name" value="rmlC"/>
    <property type="match status" value="1"/>
</dbReference>
<name>A0A110B407_9SPHI</name>
<dbReference type="AlphaFoldDB" id="A0A110B407"/>
<dbReference type="RefSeq" id="WP_096353683.1">
    <property type="nucleotide sequence ID" value="NZ_AP017313.1"/>
</dbReference>
<dbReference type="InterPro" id="IPR000888">
    <property type="entry name" value="RmlC-like"/>
</dbReference>
<dbReference type="GO" id="GO:0008830">
    <property type="term" value="F:dTDP-4-dehydrorhamnose 3,5-epimerase activity"/>
    <property type="evidence" value="ECO:0007669"/>
    <property type="project" value="UniProtKB-UniRule"/>
</dbReference>
<accession>A0A110B407</accession>
<organism evidence="6 7">
    <name type="scientific">Mucilaginibacter gotjawali</name>
    <dbReference type="NCBI Taxonomy" id="1550579"/>
    <lineage>
        <taxon>Bacteria</taxon>
        <taxon>Pseudomonadati</taxon>
        <taxon>Bacteroidota</taxon>
        <taxon>Sphingobacteriia</taxon>
        <taxon>Sphingobacteriales</taxon>
        <taxon>Sphingobacteriaceae</taxon>
        <taxon>Mucilaginibacter</taxon>
    </lineage>
</organism>
<keyword evidence="7" id="KW-1185">Reference proteome</keyword>
<dbReference type="UniPathway" id="UPA00124"/>
<dbReference type="KEGG" id="mgot:MgSA37_03572"/>
<proteinExistence type="inferred from homology"/>
<dbReference type="SUPFAM" id="SSF51182">
    <property type="entry name" value="RmlC-like cupins"/>
    <property type="match status" value="1"/>
</dbReference>
<dbReference type="CDD" id="cd00438">
    <property type="entry name" value="cupin_RmlC"/>
    <property type="match status" value="1"/>
</dbReference>